<feature type="compositionally biased region" description="Basic and acidic residues" evidence="1">
    <location>
        <begin position="79"/>
        <end position="89"/>
    </location>
</feature>
<keyword evidence="3" id="KW-1185">Reference proteome</keyword>
<protein>
    <submittedName>
        <fullName evidence="2">Uncharacterized protein</fullName>
    </submittedName>
</protein>
<dbReference type="Proteomes" id="UP001601442">
    <property type="component" value="Unassembled WGS sequence"/>
</dbReference>
<comment type="caution">
    <text evidence="2">The sequence shown here is derived from an EMBL/GenBank/DDBJ whole genome shotgun (WGS) entry which is preliminary data.</text>
</comment>
<dbReference type="EMBL" id="JBIAMT010000007">
    <property type="protein sequence ID" value="MFF0500927.1"/>
    <property type="molecule type" value="Genomic_DNA"/>
</dbReference>
<feature type="region of interest" description="Disordered" evidence="1">
    <location>
        <begin position="48"/>
        <end position="103"/>
    </location>
</feature>
<name>A0ABW6PCS6_9NOCA</name>
<gene>
    <name evidence="2" type="ORF">ACFYU5_31335</name>
</gene>
<proteinExistence type="predicted"/>
<dbReference type="RefSeq" id="WP_387400636.1">
    <property type="nucleotide sequence ID" value="NZ_JBIAMT010000007.1"/>
</dbReference>
<accession>A0ABW6PCS6</accession>
<organism evidence="2 3">
    <name type="scientific">Nocardia aobensis</name>
    <dbReference type="NCBI Taxonomy" id="257277"/>
    <lineage>
        <taxon>Bacteria</taxon>
        <taxon>Bacillati</taxon>
        <taxon>Actinomycetota</taxon>
        <taxon>Actinomycetes</taxon>
        <taxon>Mycobacteriales</taxon>
        <taxon>Nocardiaceae</taxon>
        <taxon>Nocardia</taxon>
    </lineage>
</organism>
<reference evidence="2 3" key="1">
    <citation type="submission" date="2024-10" db="EMBL/GenBank/DDBJ databases">
        <title>The Natural Products Discovery Center: Release of the First 8490 Sequenced Strains for Exploring Actinobacteria Biosynthetic Diversity.</title>
        <authorList>
            <person name="Kalkreuter E."/>
            <person name="Kautsar S.A."/>
            <person name="Yang D."/>
            <person name="Bader C.D."/>
            <person name="Teijaro C.N."/>
            <person name="Fluegel L."/>
            <person name="Davis C.M."/>
            <person name="Simpson J.R."/>
            <person name="Lauterbach L."/>
            <person name="Steele A.D."/>
            <person name="Gui C."/>
            <person name="Meng S."/>
            <person name="Li G."/>
            <person name="Viehrig K."/>
            <person name="Ye F."/>
            <person name="Su P."/>
            <person name="Kiefer A.F."/>
            <person name="Nichols A."/>
            <person name="Cepeda A.J."/>
            <person name="Yan W."/>
            <person name="Fan B."/>
            <person name="Jiang Y."/>
            <person name="Adhikari A."/>
            <person name="Zheng C.-J."/>
            <person name="Schuster L."/>
            <person name="Cowan T.M."/>
            <person name="Smanski M.J."/>
            <person name="Chevrette M.G."/>
            <person name="De Carvalho L.P.S."/>
            <person name="Shen B."/>
        </authorList>
    </citation>
    <scope>NUCLEOTIDE SEQUENCE [LARGE SCALE GENOMIC DNA]</scope>
    <source>
        <strain evidence="2 3">NPDC004119</strain>
    </source>
</reference>
<evidence type="ECO:0000313" key="3">
    <source>
        <dbReference type="Proteomes" id="UP001601442"/>
    </source>
</evidence>
<evidence type="ECO:0000256" key="1">
    <source>
        <dbReference type="SAM" id="MobiDB-lite"/>
    </source>
</evidence>
<sequence length="103" mass="11536">MTDQPWQQSASPEEQRKIDEKIATRMGITVEQLHELDRQVAADVRARDAVPADERVTDSNPKFTKGFGPDTSENTIRPGEIREYYRKSEADDEGGAGASTDRI</sequence>
<feature type="compositionally biased region" description="Basic and acidic residues" evidence="1">
    <location>
        <begin position="48"/>
        <end position="57"/>
    </location>
</feature>
<evidence type="ECO:0000313" key="2">
    <source>
        <dbReference type="EMBL" id="MFF0500927.1"/>
    </source>
</evidence>